<evidence type="ECO:0000256" key="1">
    <source>
        <dbReference type="ARBA" id="ARBA00004479"/>
    </source>
</evidence>
<dbReference type="GO" id="GO:0008250">
    <property type="term" value="C:oligosaccharyltransferase complex"/>
    <property type="evidence" value="ECO:0007669"/>
    <property type="project" value="TreeGrafter"/>
</dbReference>
<dbReference type="STRING" id="1789683.A0A1X7R438"/>
<evidence type="ECO:0000256" key="6">
    <source>
        <dbReference type="ARBA" id="ARBA00022989"/>
    </source>
</evidence>
<protein>
    <recommendedName>
        <fullName evidence="8">Dolichyl-diphosphooligosaccharide--protein glycosyltransferase subunit WBP1</fullName>
        <shortName evidence="8">Oligosaccharyl transferase subunit WBP1</shortName>
    </recommendedName>
</protein>
<evidence type="ECO:0000256" key="3">
    <source>
        <dbReference type="ARBA" id="ARBA00008743"/>
    </source>
</evidence>
<dbReference type="Pfam" id="PF23358">
    <property type="entry name" value="OST48_MD"/>
    <property type="match status" value="1"/>
</dbReference>
<evidence type="ECO:0000256" key="5">
    <source>
        <dbReference type="ARBA" id="ARBA00022824"/>
    </source>
</evidence>
<gene>
    <name evidence="11" type="ORF">KASA_0O06325G</name>
</gene>
<keyword evidence="5 8" id="KW-0256">Endoplasmic reticulum</keyword>
<dbReference type="Pfam" id="PF03345">
    <property type="entry name" value="OST48_N"/>
    <property type="match status" value="1"/>
</dbReference>
<comment type="function">
    <text evidence="8">Subunit of the oligosaccharyl transferase (OST) complex that catalyzes the initial transfer of a defined glycan (Glc(3)Man(9)GlcNAc(2) in eukaryotes) from the lipid carrier dolichol-pyrophosphate to an asparagine residue within an Asn-X-Ser/Thr consensus motif in nascent polypeptide chains, the first step in protein N-glycosylation. N-glycosylation occurs cotranslationally and the complex associates with the Sec61 complex at the channel-forming translocon complex that mediates protein translocation across the endoplasmic reticulum (ER).</text>
</comment>
<reference evidence="11 12" key="1">
    <citation type="submission" date="2017-04" db="EMBL/GenBank/DDBJ databases">
        <authorList>
            <person name="Afonso C.L."/>
            <person name="Miller P.J."/>
            <person name="Scott M.A."/>
            <person name="Spackman E."/>
            <person name="Goraichik I."/>
            <person name="Dimitrov K.M."/>
            <person name="Suarez D.L."/>
            <person name="Swayne D.E."/>
        </authorList>
    </citation>
    <scope>NUCLEOTIDE SEQUENCE [LARGE SCALE GENOMIC DNA]</scope>
</reference>
<evidence type="ECO:0000313" key="11">
    <source>
        <dbReference type="EMBL" id="SMN19996.1"/>
    </source>
</evidence>
<evidence type="ECO:0000259" key="10">
    <source>
        <dbReference type="Pfam" id="PF23358"/>
    </source>
</evidence>
<keyword evidence="6 8" id="KW-1133">Transmembrane helix</keyword>
<organism evidence="11 12">
    <name type="scientific">Maudiozyma saulgeensis</name>
    <dbReference type="NCBI Taxonomy" id="1789683"/>
    <lineage>
        <taxon>Eukaryota</taxon>
        <taxon>Fungi</taxon>
        <taxon>Dikarya</taxon>
        <taxon>Ascomycota</taxon>
        <taxon>Saccharomycotina</taxon>
        <taxon>Saccharomycetes</taxon>
        <taxon>Saccharomycetales</taxon>
        <taxon>Saccharomycetaceae</taxon>
        <taxon>Maudiozyma</taxon>
    </lineage>
</organism>
<comment type="pathway">
    <text evidence="2 8">Protein modification; protein glycosylation.</text>
</comment>
<feature type="domain" description="OST48 middle" evidence="10">
    <location>
        <begin position="283"/>
        <end position="426"/>
    </location>
</feature>
<feature type="chain" id="PRO_5010755431" description="Dolichyl-diphosphooligosaccharide--protein glycosyltransferase subunit WBP1" evidence="8">
    <location>
        <begin position="24"/>
        <end position="442"/>
    </location>
</feature>
<keyword evidence="4 8" id="KW-0812">Transmembrane</keyword>
<comment type="subcellular location">
    <subcellularLocation>
        <location evidence="8">Endoplasmic reticulum membrane</location>
        <topology evidence="8">Single-pass type I membrane protein</topology>
    </subcellularLocation>
    <subcellularLocation>
        <location evidence="1">Membrane</location>
        <topology evidence="1">Single-pass type I membrane protein</topology>
    </subcellularLocation>
</comment>
<name>A0A1X7R438_9SACH</name>
<dbReference type="Proteomes" id="UP000196158">
    <property type="component" value="Unassembled WGS sequence"/>
</dbReference>
<evidence type="ECO:0000256" key="4">
    <source>
        <dbReference type="ARBA" id="ARBA00022692"/>
    </source>
</evidence>
<sequence length="442" mass="50130">MLGLRYIQLLLVLVCSILAAAKSAVGSRTLVVFDDRVDDLSTYSEFFNLLKDHEFDVTTLELSDKSTKINLFERDTRLYDHLILFPVKGKHYSKQLAAKKLIRFNEDGGNVLALTVPQVSSDPIHLYLNQLGIYPSPRTQSLHDLFQDSTDLLFSVEQLENEIVYSNSNEKQQDSFNFGESVSAALLDNREQIVPILQASKTSFTSGNKSREASWTDGSQGYVVAGFQNLKNARSTWIGSVQFLSNKHFKQNQDLINELISWTLQEKAVIKATEVNHRHSGDNQTSYDELPYKVTDNVTYTVSLTQWDGQKWVPYVSDDVQFELRQIDPYYRITMIPQGPSPQDPTSELYSTGSFKLPNRHGMFTFVTDYKRSGLSYVHEADVKAIRHLANDEYPRSYEISNAWVYLASIATVIISFIAFVLFFISTPASLSEGVSTEKKTN</sequence>
<feature type="signal peptide" evidence="8">
    <location>
        <begin position="1"/>
        <end position="23"/>
    </location>
</feature>
<keyword evidence="7 8" id="KW-0472">Membrane</keyword>
<dbReference type="OrthoDB" id="29105at2759"/>
<accession>A0A1X7R438</accession>
<keyword evidence="8" id="KW-0732">Signal</keyword>
<comment type="subunit">
    <text evidence="8">Component of the oligosaccharyltransferase (OST) complex.</text>
</comment>
<keyword evidence="11" id="KW-0808">Transferase</keyword>
<dbReference type="EMBL" id="FXLY01000004">
    <property type="protein sequence ID" value="SMN19996.1"/>
    <property type="molecule type" value="Genomic_DNA"/>
</dbReference>
<dbReference type="AlphaFoldDB" id="A0A1X7R438"/>
<evidence type="ECO:0000256" key="2">
    <source>
        <dbReference type="ARBA" id="ARBA00004922"/>
    </source>
</evidence>
<dbReference type="PANTHER" id="PTHR10830">
    <property type="entry name" value="DOLICHYL-DIPHOSPHOOLIGOSACCHARIDE--PROTEIN GLYCOSYLTRANSFERASE 48 KDA SUBUNIT"/>
    <property type="match status" value="1"/>
</dbReference>
<evidence type="ECO:0000256" key="7">
    <source>
        <dbReference type="ARBA" id="ARBA00023136"/>
    </source>
</evidence>
<keyword evidence="12" id="KW-1185">Reference proteome</keyword>
<dbReference type="InterPro" id="IPR005013">
    <property type="entry name" value="DDOST_48_kDa_subunit"/>
</dbReference>
<dbReference type="PANTHER" id="PTHR10830:SF0">
    <property type="entry name" value="DOLICHYL-DIPHOSPHOOLIGOSACCHARIDE--PROTEIN GLYCOSYLTRANSFERASE 48 KDA SUBUNIT"/>
    <property type="match status" value="1"/>
</dbReference>
<evidence type="ECO:0000259" key="9">
    <source>
        <dbReference type="Pfam" id="PF03345"/>
    </source>
</evidence>
<proteinExistence type="inferred from homology"/>
<evidence type="ECO:0000313" key="12">
    <source>
        <dbReference type="Proteomes" id="UP000196158"/>
    </source>
</evidence>
<dbReference type="UniPathway" id="UPA00378"/>
<evidence type="ECO:0000256" key="8">
    <source>
        <dbReference type="RuleBase" id="RU361142"/>
    </source>
</evidence>
<feature type="domain" description="OST48 N-terminal" evidence="9">
    <location>
        <begin position="28"/>
        <end position="263"/>
    </location>
</feature>
<feature type="transmembrane region" description="Helical" evidence="8">
    <location>
        <begin position="403"/>
        <end position="425"/>
    </location>
</feature>
<dbReference type="GO" id="GO:0018279">
    <property type="term" value="P:protein N-linked glycosylation via asparagine"/>
    <property type="evidence" value="ECO:0007669"/>
    <property type="project" value="UniProtKB-UniRule"/>
</dbReference>
<comment type="similarity">
    <text evidence="3 8">Belongs to the DDOST 48 kDa subunit family.</text>
</comment>
<dbReference type="InterPro" id="IPR055457">
    <property type="entry name" value="OST48_N"/>
</dbReference>
<dbReference type="InterPro" id="IPR055459">
    <property type="entry name" value="OST48_MD"/>
</dbReference>
<dbReference type="GO" id="GO:0016740">
    <property type="term" value="F:transferase activity"/>
    <property type="evidence" value="ECO:0007669"/>
    <property type="project" value="UniProtKB-KW"/>
</dbReference>